<dbReference type="Proteomes" id="UP000645257">
    <property type="component" value="Unassembled WGS sequence"/>
</dbReference>
<proteinExistence type="predicted"/>
<keyword evidence="2" id="KW-0645">Protease</keyword>
<dbReference type="SUPFAM" id="SSF55920">
    <property type="entry name" value="Creatinase/aminopeptidase"/>
    <property type="match status" value="1"/>
</dbReference>
<dbReference type="InterPro" id="IPR050659">
    <property type="entry name" value="Peptidase_M24B"/>
</dbReference>
<dbReference type="Pfam" id="PF00557">
    <property type="entry name" value="Peptidase_M24"/>
    <property type="match status" value="1"/>
</dbReference>
<reference evidence="2" key="2">
    <citation type="submission" date="2020-09" db="EMBL/GenBank/DDBJ databases">
        <authorList>
            <person name="Sun Q."/>
            <person name="Kim S."/>
        </authorList>
    </citation>
    <scope>NUCLEOTIDE SEQUENCE</scope>
    <source>
        <strain evidence="2">KCTC 32182</strain>
    </source>
</reference>
<evidence type="ECO:0000313" key="2">
    <source>
        <dbReference type="EMBL" id="GGY05077.1"/>
    </source>
</evidence>
<protein>
    <submittedName>
        <fullName evidence="2">Aminopeptidase</fullName>
    </submittedName>
</protein>
<dbReference type="InterPro" id="IPR036005">
    <property type="entry name" value="Creatinase/aminopeptidase-like"/>
</dbReference>
<keyword evidence="2" id="KW-0031">Aminopeptidase</keyword>
<dbReference type="PANTHER" id="PTHR46112:SF2">
    <property type="entry name" value="XAA-PRO AMINOPEPTIDASE P-RELATED"/>
    <property type="match status" value="1"/>
</dbReference>
<keyword evidence="3" id="KW-1185">Reference proteome</keyword>
<evidence type="ECO:0000313" key="3">
    <source>
        <dbReference type="Proteomes" id="UP000645257"/>
    </source>
</evidence>
<accession>A0A918U7D2</accession>
<reference evidence="2" key="1">
    <citation type="journal article" date="2014" name="Int. J. Syst. Evol. Microbiol.">
        <title>Complete genome sequence of Corynebacterium casei LMG S-19264T (=DSM 44701T), isolated from a smear-ripened cheese.</title>
        <authorList>
            <consortium name="US DOE Joint Genome Institute (JGI-PGF)"/>
            <person name="Walter F."/>
            <person name="Albersmeier A."/>
            <person name="Kalinowski J."/>
            <person name="Ruckert C."/>
        </authorList>
    </citation>
    <scope>NUCLEOTIDE SEQUENCE</scope>
    <source>
        <strain evidence="2">KCTC 32182</strain>
    </source>
</reference>
<comment type="caution">
    <text evidence="2">The sequence shown here is derived from an EMBL/GenBank/DDBJ whole genome shotgun (WGS) entry which is preliminary data.</text>
</comment>
<dbReference type="CDD" id="cd01066">
    <property type="entry name" value="APP_MetAP"/>
    <property type="match status" value="1"/>
</dbReference>
<dbReference type="PANTHER" id="PTHR46112">
    <property type="entry name" value="AMINOPEPTIDASE"/>
    <property type="match status" value="1"/>
</dbReference>
<sequence length="231" mass="25966">MNTLPTPDRTALEAVGDAYDPDKLLEVRRMTRDAIRDIAARVRPGMIEEDAVEMARDRLADAGMVRGWHDVYVRFGRNTLKTFGAPSEPGVALGEDDIFFIDIGPVWKRWEGDGGDTFVTGTCPDRRRCAGDARAIFHRVRKKWLSDGATGRELYDYAADCARALGWELNLDLSGHRIADFPHAAIHEGPLADIDFAPSRLLWVLEIHIRHPEDGYGAFFEDLLLEDALFE</sequence>
<dbReference type="Gene3D" id="3.90.230.10">
    <property type="entry name" value="Creatinase/methionine aminopeptidase superfamily"/>
    <property type="match status" value="1"/>
</dbReference>
<evidence type="ECO:0000259" key="1">
    <source>
        <dbReference type="Pfam" id="PF00557"/>
    </source>
</evidence>
<dbReference type="InterPro" id="IPR000994">
    <property type="entry name" value="Pept_M24"/>
</dbReference>
<feature type="domain" description="Peptidase M24" evidence="1">
    <location>
        <begin position="24"/>
        <end position="224"/>
    </location>
</feature>
<name>A0A918U7D2_9NEIS</name>
<dbReference type="AlphaFoldDB" id="A0A918U7D2"/>
<organism evidence="2 3">
    <name type="scientific">Paludibacterium paludis</name>
    <dbReference type="NCBI Taxonomy" id="1225769"/>
    <lineage>
        <taxon>Bacteria</taxon>
        <taxon>Pseudomonadati</taxon>
        <taxon>Pseudomonadota</taxon>
        <taxon>Betaproteobacteria</taxon>
        <taxon>Neisseriales</taxon>
        <taxon>Chromobacteriaceae</taxon>
        <taxon>Paludibacterium</taxon>
    </lineage>
</organism>
<keyword evidence="2" id="KW-0378">Hydrolase</keyword>
<gene>
    <name evidence="2" type="ORF">GCM10011289_04550</name>
</gene>
<dbReference type="RefSeq" id="WP_189530680.1">
    <property type="nucleotide sequence ID" value="NZ_BMYX01000001.1"/>
</dbReference>
<dbReference type="EMBL" id="BMYX01000001">
    <property type="protein sequence ID" value="GGY05077.1"/>
    <property type="molecule type" value="Genomic_DNA"/>
</dbReference>
<dbReference type="GO" id="GO:0004177">
    <property type="term" value="F:aminopeptidase activity"/>
    <property type="evidence" value="ECO:0007669"/>
    <property type="project" value="UniProtKB-KW"/>
</dbReference>